<dbReference type="EMBL" id="CACSIP010000001">
    <property type="protein sequence ID" value="CAA0079410.1"/>
    <property type="molecule type" value="Genomic_DNA"/>
</dbReference>
<dbReference type="AlphaFoldDB" id="A0A5S9MTQ6"/>
<accession>A0A5S9MTQ6</accession>
<proteinExistence type="predicted"/>
<reference evidence="2 3" key="1">
    <citation type="submission" date="2019-11" db="EMBL/GenBank/DDBJ databases">
        <authorList>
            <person name="Holert J."/>
        </authorList>
    </citation>
    <scope>NUCLEOTIDE SEQUENCE [LARGE SCALE GENOMIC DNA]</scope>
    <source>
        <strain evidence="2">BC8_1</strain>
    </source>
</reference>
<gene>
    <name evidence="2" type="ORF">AELLOGFF_00139</name>
</gene>
<dbReference type="Proteomes" id="UP000430146">
    <property type="component" value="Unassembled WGS sequence"/>
</dbReference>
<evidence type="ECO:0000256" key="1">
    <source>
        <dbReference type="SAM" id="MobiDB-lite"/>
    </source>
</evidence>
<feature type="region of interest" description="Disordered" evidence="1">
    <location>
        <begin position="1"/>
        <end position="47"/>
    </location>
</feature>
<organism evidence="2 3">
    <name type="scientific">Mycolicibacterium vanbaalenii</name>
    <name type="common">Mycobacterium vanbaalenii</name>
    <dbReference type="NCBI Taxonomy" id="110539"/>
    <lineage>
        <taxon>Bacteria</taxon>
        <taxon>Bacillati</taxon>
        <taxon>Actinomycetota</taxon>
        <taxon>Actinomycetes</taxon>
        <taxon>Mycobacteriales</taxon>
        <taxon>Mycobacteriaceae</taxon>
        <taxon>Mycolicibacterium</taxon>
    </lineage>
</organism>
<evidence type="ECO:0000313" key="3">
    <source>
        <dbReference type="Proteomes" id="UP000430146"/>
    </source>
</evidence>
<evidence type="ECO:0000313" key="2">
    <source>
        <dbReference type="EMBL" id="CAA0079410.1"/>
    </source>
</evidence>
<protein>
    <submittedName>
        <fullName evidence="2">Uncharacterized protein</fullName>
    </submittedName>
</protein>
<sequence length="315" mass="34687">MLRPRRYRRRPGHERGFTAELEENLLDGRRGSSHDAAAGGRRSGEGDHVDARVFAELSADPVSRGRHDVDHTSRNVGLLSDDLTEKSCAPGGVGRWFQYHGVAGRQGGNHFGEVDLHRIIPRGDRSHYSGWFASDEALGSHAERFGKAEILFPGVVLHKICHPLHTGEGRFDLWAVGERHRTSHLGHHRGAELVCVPGQGRVQLPDARHTTPMVGRPFGVIKRGPCCRDCGSHVICTTVCGDTDDFLGGRVDVVEGAAIAGGDQLTADQHPLFAPHVCHESPELGTGLQPHWRTIVHNLFSWITRTKWWAISADR</sequence>
<keyword evidence="3" id="KW-1185">Reference proteome</keyword>
<feature type="compositionally biased region" description="Basic residues" evidence="1">
    <location>
        <begin position="1"/>
        <end position="12"/>
    </location>
</feature>
<name>A0A5S9MTQ6_MYCVN</name>